<evidence type="ECO:0000259" key="2">
    <source>
        <dbReference type="Pfam" id="PF00753"/>
    </source>
</evidence>
<dbReference type="InterPro" id="IPR036866">
    <property type="entry name" value="RibonucZ/Hydroxyglut_hydro"/>
</dbReference>
<accession>A0A1E1KBD5</accession>
<dbReference type="InParanoid" id="A0A1E1KBD5"/>
<dbReference type="Gene3D" id="3.60.15.10">
    <property type="entry name" value="Ribonuclease Z/Hydroxyacylglutathione hydrolase-like"/>
    <property type="match status" value="1"/>
</dbReference>
<evidence type="ECO:0000256" key="1">
    <source>
        <dbReference type="SAM" id="MobiDB-lite"/>
    </source>
</evidence>
<organism evidence="3 4">
    <name type="scientific">Rhynchosporium graminicola</name>
    <dbReference type="NCBI Taxonomy" id="2792576"/>
    <lineage>
        <taxon>Eukaryota</taxon>
        <taxon>Fungi</taxon>
        <taxon>Dikarya</taxon>
        <taxon>Ascomycota</taxon>
        <taxon>Pezizomycotina</taxon>
        <taxon>Leotiomycetes</taxon>
        <taxon>Helotiales</taxon>
        <taxon>Ploettnerulaceae</taxon>
        <taxon>Rhynchosporium</taxon>
    </lineage>
</organism>
<evidence type="ECO:0000313" key="3">
    <source>
        <dbReference type="EMBL" id="CZS95260.1"/>
    </source>
</evidence>
<dbReference type="AlphaFoldDB" id="A0A1E1KBD5"/>
<feature type="domain" description="Metallo-beta-lactamase" evidence="2">
    <location>
        <begin position="138"/>
        <end position="284"/>
    </location>
</feature>
<dbReference type="PANTHER" id="PTHR36839:SF1">
    <property type="entry name" value="METALLO-BETA-LACTAMASE FAMILY PROTEIN (AFU_ORTHOLOGUE AFUA_5G12770)"/>
    <property type="match status" value="1"/>
</dbReference>
<keyword evidence="4" id="KW-1185">Reference proteome</keyword>
<dbReference type="EMBL" id="FJUW01000010">
    <property type="protein sequence ID" value="CZS95260.1"/>
    <property type="molecule type" value="Genomic_DNA"/>
</dbReference>
<evidence type="ECO:0000313" key="4">
    <source>
        <dbReference type="Proteomes" id="UP000178129"/>
    </source>
</evidence>
<protein>
    <submittedName>
        <fullName evidence="3">Related to metallo-beta-lactamase family protein</fullName>
    </submittedName>
</protein>
<dbReference type="STRING" id="914237.A0A1E1KBD5"/>
<name>A0A1E1KBD5_9HELO</name>
<gene>
    <name evidence="3" type="ORF">RCO7_05823</name>
</gene>
<feature type="compositionally biased region" description="Polar residues" evidence="1">
    <location>
        <begin position="1"/>
        <end position="24"/>
    </location>
</feature>
<comment type="caution">
    <text evidence="3">The sequence shown here is derived from an EMBL/GenBank/DDBJ whole genome shotgun (WGS) entry which is preliminary data.</text>
</comment>
<dbReference type="Proteomes" id="UP000178129">
    <property type="component" value="Unassembled WGS sequence"/>
</dbReference>
<dbReference type="SUPFAM" id="SSF56281">
    <property type="entry name" value="Metallo-hydrolase/oxidoreductase"/>
    <property type="match status" value="1"/>
</dbReference>
<feature type="region of interest" description="Disordered" evidence="1">
    <location>
        <begin position="1"/>
        <end position="25"/>
    </location>
</feature>
<dbReference type="InterPro" id="IPR001279">
    <property type="entry name" value="Metallo-B-lactamas"/>
</dbReference>
<proteinExistence type="predicted"/>
<dbReference type="PANTHER" id="PTHR36839">
    <property type="entry name" value="METALLO-BETA-LACTAMASE FAMILY PROTEIN (AFU_ORTHOLOGUE AFUA_5G12770)"/>
    <property type="match status" value="1"/>
</dbReference>
<reference evidence="4" key="1">
    <citation type="submission" date="2016-03" db="EMBL/GenBank/DDBJ databases">
        <authorList>
            <person name="Ploux O."/>
        </authorList>
    </citation>
    <scope>NUCLEOTIDE SEQUENCE [LARGE SCALE GENOMIC DNA]</scope>
    <source>
        <strain evidence="4">UK7</strain>
    </source>
</reference>
<dbReference type="Pfam" id="PF00753">
    <property type="entry name" value="Lactamase_B"/>
    <property type="match status" value="1"/>
</dbReference>
<sequence length="370" mass="41823">MSTASTPKVTSVSEPSPTKAQTPTAVDFDTSRFEDLFEAPLHEYNIHTPEASMVSETDNLLICTACGTQFDEESRLLLTRCRICDDPRQFVPRTGQSFTTMGELRQGPYKNRWKKLDEEEDRLWMIYTEPQFAIGQRAILIKTPQGNILWDCIAFLDAETVDWINEQEGGLVAIVISHPHYYTTHLDWAEAFECPVYLAWEDKGWLNRLDRMGKARTFIESTEEEIEVRGEKTGVLILKPGGHFPGSLVCLAYKRLLIADTIVTTPSGKGDWSLGPGGSATARPEGLNTYVFMWSIPNMIPLTPDEIMGIWNVIKKHEFTRTHGAFFEMEVRDGGGGSKTSVKKRMLESMQIQIRASGWKEHALLKEVIK</sequence>